<feature type="region of interest" description="Disordered" evidence="6">
    <location>
        <begin position="299"/>
        <end position="394"/>
    </location>
</feature>
<dbReference type="PANTHER" id="PTHR33048">
    <property type="entry name" value="PTH11-LIKE INTEGRAL MEMBRANE PROTEIN (AFU_ORTHOLOGUE AFUA_5G11245)"/>
    <property type="match status" value="1"/>
</dbReference>
<feature type="transmembrane region" description="Helical" evidence="7">
    <location>
        <begin position="205"/>
        <end position="227"/>
    </location>
</feature>
<dbReference type="AlphaFoldDB" id="A0A9P4S329"/>
<comment type="subcellular location">
    <subcellularLocation>
        <location evidence="1">Membrane</location>
        <topology evidence="1">Multi-pass membrane protein</topology>
    </subcellularLocation>
</comment>
<accession>A0A9P4S329</accession>
<feature type="compositionally biased region" description="Pro residues" evidence="6">
    <location>
        <begin position="315"/>
        <end position="324"/>
    </location>
</feature>
<dbReference type="InterPro" id="IPR049326">
    <property type="entry name" value="Rhodopsin_dom_fungi"/>
</dbReference>
<comment type="caution">
    <text evidence="9">The sequence shown here is derived from an EMBL/GenBank/DDBJ whole genome shotgun (WGS) entry which is preliminary data.</text>
</comment>
<reference evidence="9" key="1">
    <citation type="journal article" date="2020" name="Stud. Mycol.">
        <title>101 Dothideomycetes genomes: a test case for predicting lifestyles and emergence of pathogens.</title>
        <authorList>
            <person name="Haridas S."/>
            <person name="Albert R."/>
            <person name="Binder M."/>
            <person name="Bloem J."/>
            <person name="Labutti K."/>
            <person name="Salamov A."/>
            <person name="Andreopoulos B."/>
            <person name="Baker S."/>
            <person name="Barry K."/>
            <person name="Bills G."/>
            <person name="Bluhm B."/>
            <person name="Cannon C."/>
            <person name="Castanera R."/>
            <person name="Culley D."/>
            <person name="Daum C."/>
            <person name="Ezra D."/>
            <person name="Gonzalez J."/>
            <person name="Henrissat B."/>
            <person name="Kuo A."/>
            <person name="Liang C."/>
            <person name="Lipzen A."/>
            <person name="Lutzoni F."/>
            <person name="Magnuson J."/>
            <person name="Mondo S."/>
            <person name="Nolan M."/>
            <person name="Ohm R."/>
            <person name="Pangilinan J."/>
            <person name="Park H.-J."/>
            <person name="Ramirez L."/>
            <person name="Alfaro M."/>
            <person name="Sun H."/>
            <person name="Tritt A."/>
            <person name="Yoshinaga Y."/>
            <person name="Zwiers L.-H."/>
            <person name="Turgeon B."/>
            <person name="Goodwin S."/>
            <person name="Spatafora J."/>
            <person name="Crous P."/>
            <person name="Grigoriev I."/>
        </authorList>
    </citation>
    <scope>NUCLEOTIDE SEQUENCE</scope>
    <source>
        <strain evidence="9">CBS 101060</strain>
    </source>
</reference>
<dbReference type="Pfam" id="PF20684">
    <property type="entry name" value="Fung_rhodopsin"/>
    <property type="match status" value="1"/>
</dbReference>
<feature type="transmembrane region" description="Helical" evidence="7">
    <location>
        <begin position="89"/>
        <end position="107"/>
    </location>
</feature>
<protein>
    <recommendedName>
        <fullName evidence="8">Rhodopsin domain-containing protein</fullName>
    </recommendedName>
</protein>
<name>A0A9P4S329_9PEZI</name>
<feature type="compositionally biased region" description="Pro residues" evidence="6">
    <location>
        <begin position="357"/>
        <end position="366"/>
    </location>
</feature>
<keyword evidence="4 7" id="KW-0472">Membrane</keyword>
<keyword evidence="2 7" id="KW-0812">Transmembrane</keyword>
<feature type="transmembrane region" description="Helical" evidence="7">
    <location>
        <begin position="128"/>
        <end position="150"/>
    </location>
</feature>
<evidence type="ECO:0000256" key="3">
    <source>
        <dbReference type="ARBA" id="ARBA00022989"/>
    </source>
</evidence>
<organism evidence="9 10">
    <name type="scientific">Patellaria atrata CBS 101060</name>
    <dbReference type="NCBI Taxonomy" id="1346257"/>
    <lineage>
        <taxon>Eukaryota</taxon>
        <taxon>Fungi</taxon>
        <taxon>Dikarya</taxon>
        <taxon>Ascomycota</taxon>
        <taxon>Pezizomycotina</taxon>
        <taxon>Dothideomycetes</taxon>
        <taxon>Dothideomycetes incertae sedis</taxon>
        <taxon>Patellariales</taxon>
        <taxon>Patellariaceae</taxon>
        <taxon>Patellaria</taxon>
    </lineage>
</organism>
<comment type="similarity">
    <text evidence="5">Belongs to the SAT4 family.</text>
</comment>
<dbReference type="PANTHER" id="PTHR33048:SF47">
    <property type="entry name" value="INTEGRAL MEMBRANE PROTEIN-RELATED"/>
    <property type="match status" value="1"/>
</dbReference>
<feature type="domain" description="Rhodopsin" evidence="8">
    <location>
        <begin position="27"/>
        <end position="266"/>
    </location>
</feature>
<evidence type="ECO:0000313" key="10">
    <source>
        <dbReference type="Proteomes" id="UP000799429"/>
    </source>
</evidence>
<evidence type="ECO:0000256" key="5">
    <source>
        <dbReference type="ARBA" id="ARBA00038359"/>
    </source>
</evidence>
<keyword evidence="3 7" id="KW-1133">Transmembrane helix</keyword>
<feature type="transmembrane region" description="Helical" evidence="7">
    <location>
        <begin position="170"/>
        <end position="193"/>
    </location>
</feature>
<feature type="compositionally biased region" description="Basic and acidic residues" evidence="6">
    <location>
        <begin position="376"/>
        <end position="385"/>
    </location>
</feature>
<evidence type="ECO:0000256" key="1">
    <source>
        <dbReference type="ARBA" id="ARBA00004141"/>
    </source>
</evidence>
<feature type="transmembrane region" description="Helical" evidence="7">
    <location>
        <begin position="6"/>
        <end position="30"/>
    </location>
</feature>
<dbReference type="InterPro" id="IPR052337">
    <property type="entry name" value="SAT4-like"/>
</dbReference>
<sequence>MIDPDFFHVLILTLVGQVIAQTFVVTRLIIRYKRRNLDWDDVFMMIASFCCAVRTATVILEFHEFISAPHDVPFVASLRLQHFSYINEHLYFAVMYLTIMAFNALCIDPGFNVPSRRARTIFRILLGFNMASFIAFFFAILFQCSPIGFMGWFHASSVTPAGAHCVNVKALLITASVTVIVAEFLAMISMTWILSLYPNRSLATLLHSVTILVFAFATVGLSVYSLFLKINTFNDHITGLSEQRTATIGTAMEMNVALVLVCLPVLGAQLFGALSISSRQPSFHIPCLYRNRSVAHEYPGGNDIEMQPQASTRAPSPPLAPPAGDPHDPMYGPSGNPAWARNYPFSSERVDRMGPPVVRPPSPLLPPVRAGTLRGADVHGVRTSEDSLVNPRRH</sequence>
<evidence type="ECO:0000256" key="4">
    <source>
        <dbReference type="ARBA" id="ARBA00023136"/>
    </source>
</evidence>
<proteinExistence type="inferred from homology"/>
<evidence type="ECO:0000256" key="2">
    <source>
        <dbReference type="ARBA" id="ARBA00022692"/>
    </source>
</evidence>
<dbReference type="Proteomes" id="UP000799429">
    <property type="component" value="Unassembled WGS sequence"/>
</dbReference>
<dbReference type="EMBL" id="MU006110">
    <property type="protein sequence ID" value="KAF2835291.1"/>
    <property type="molecule type" value="Genomic_DNA"/>
</dbReference>
<evidence type="ECO:0000256" key="6">
    <source>
        <dbReference type="SAM" id="MobiDB-lite"/>
    </source>
</evidence>
<evidence type="ECO:0000259" key="8">
    <source>
        <dbReference type="Pfam" id="PF20684"/>
    </source>
</evidence>
<feature type="transmembrane region" description="Helical" evidence="7">
    <location>
        <begin position="42"/>
        <end position="60"/>
    </location>
</feature>
<gene>
    <name evidence="9" type="ORF">M501DRAFT_1061051</name>
</gene>
<dbReference type="GO" id="GO:0016020">
    <property type="term" value="C:membrane"/>
    <property type="evidence" value="ECO:0007669"/>
    <property type="project" value="UniProtKB-SubCell"/>
</dbReference>
<feature type="transmembrane region" description="Helical" evidence="7">
    <location>
        <begin position="256"/>
        <end position="276"/>
    </location>
</feature>
<evidence type="ECO:0000256" key="7">
    <source>
        <dbReference type="SAM" id="Phobius"/>
    </source>
</evidence>
<evidence type="ECO:0000313" key="9">
    <source>
        <dbReference type="EMBL" id="KAF2835291.1"/>
    </source>
</evidence>
<keyword evidence="10" id="KW-1185">Reference proteome</keyword>